<keyword evidence="3" id="KW-1185">Reference proteome</keyword>
<dbReference type="Proteomes" id="UP000232638">
    <property type="component" value="Chromosome"/>
</dbReference>
<evidence type="ECO:0000313" key="3">
    <source>
        <dbReference type="Proteomes" id="UP000232638"/>
    </source>
</evidence>
<evidence type="ECO:0008006" key="4">
    <source>
        <dbReference type="Google" id="ProtNLM"/>
    </source>
</evidence>
<organism evidence="2 3">
    <name type="scientific">Candidatus Thiodictyon syntrophicum</name>
    <dbReference type="NCBI Taxonomy" id="1166950"/>
    <lineage>
        <taxon>Bacteria</taxon>
        <taxon>Pseudomonadati</taxon>
        <taxon>Pseudomonadota</taxon>
        <taxon>Gammaproteobacteria</taxon>
        <taxon>Chromatiales</taxon>
        <taxon>Chromatiaceae</taxon>
        <taxon>Thiodictyon</taxon>
    </lineage>
</organism>
<dbReference type="AlphaFoldDB" id="A0A2K8U9X8"/>
<feature type="coiled-coil region" evidence="1">
    <location>
        <begin position="139"/>
        <end position="212"/>
    </location>
</feature>
<evidence type="ECO:0000313" key="2">
    <source>
        <dbReference type="EMBL" id="AUB82382.1"/>
    </source>
</evidence>
<dbReference type="RefSeq" id="WP_100920114.1">
    <property type="nucleotide sequence ID" value="NZ_CP020370.1"/>
</dbReference>
<name>A0A2K8U9X8_9GAMM</name>
<dbReference type="EMBL" id="CP020370">
    <property type="protein sequence ID" value="AUB82382.1"/>
    <property type="molecule type" value="Genomic_DNA"/>
</dbReference>
<keyword evidence="1" id="KW-0175">Coiled coil</keyword>
<reference evidence="2 3" key="1">
    <citation type="submission" date="2017-03" db="EMBL/GenBank/DDBJ databases">
        <title>Complete genome sequence of Candidatus 'Thiodictyon syntrophicum' sp. nov. strain Cad16T, a photolithoautotroph purple sulfur bacterium isolated from an alpine meromictic lake.</title>
        <authorList>
            <person name="Luedin S.M."/>
            <person name="Pothier J.F."/>
            <person name="Danza F."/>
            <person name="Storelli N."/>
            <person name="Wittwer M."/>
            <person name="Tonolla M."/>
        </authorList>
    </citation>
    <scope>NUCLEOTIDE SEQUENCE [LARGE SCALE GENOMIC DNA]</scope>
    <source>
        <strain evidence="2 3">Cad16T</strain>
    </source>
</reference>
<evidence type="ECO:0000256" key="1">
    <source>
        <dbReference type="SAM" id="Coils"/>
    </source>
</evidence>
<sequence length="222" mass="24140">MIMQSHPHHHHVAVWGTALLLLGLTGAQLAAAAREHKCWTGADGVRECGDLVPPGQGGDGVSVYGSGGGKPIRQEAPTPTAEDLERVRLEGQAQAQARTQHEADDALRAKYRSEAELNAALGDELATLDRLSEIDRSNMRQQELRLDGLRAKAADLERAGQMIPPDLGADIDKADRSIRNSQAAIQEKEARKAQIRHQYAQKIERLRQLSEATQTTGQAAPR</sequence>
<dbReference type="OrthoDB" id="7064973at2"/>
<protein>
    <recommendedName>
        <fullName evidence="4">DUF4124 domain-containing protein</fullName>
    </recommendedName>
</protein>
<dbReference type="KEGG" id="tsy:THSYN_16480"/>
<gene>
    <name evidence="2" type="ORF">THSYN_16480</name>
</gene>
<accession>A0A2K8U9X8</accession>
<proteinExistence type="predicted"/>